<evidence type="ECO:0000313" key="2">
    <source>
        <dbReference type="EMBL" id="GBG37109.1"/>
    </source>
</evidence>
<organism evidence="3 5">
    <name type="scientific">Mycobacterium montefiorense</name>
    <dbReference type="NCBI Taxonomy" id="154654"/>
    <lineage>
        <taxon>Bacteria</taxon>
        <taxon>Bacillati</taxon>
        <taxon>Actinomycetota</taxon>
        <taxon>Actinomycetes</taxon>
        <taxon>Mycobacteriales</taxon>
        <taxon>Mycobacteriaceae</taxon>
        <taxon>Mycobacterium</taxon>
        <taxon>Mycobacterium simiae complex</taxon>
    </lineage>
</organism>
<comment type="caution">
    <text evidence="3">The sequence shown here is derived from an EMBL/GenBank/DDBJ whole genome shotgun (WGS) entry which is preliminary data.</text>
</comment>
<feature type="compositionally biased region" description="Basic and acidic residues" evidence="1">
    <location>
        <begin position="94"/>
        <end position="103"/>
    </location>
</feature>
<proteinExistence type="predicted"/>
<feature type="region of interest" description="Disordered" evidence="1">
    <location>
        <begin position="91"/>
        <end position="115"/>
    </location>
</feature>
<reference evidence="2" key="1">
    <citation type="journal article" date="2018" name="Genome Announc.">
        <title>Draft Genome Sequence of Mycobacterium montefiorense Isolated from Japanese Black Salamander (Hynobius nigrescens).</title>
        <authorList>
            <person name="Fukano H."/>
            <person name="Yoshida M."/>
            <person name="Shimizu A."/>
            <person name="Iwao H."/>
            <person name="Katayama Y."/>
            <person name="Omatsu T."/>
            <person name="Mizutani T."/>
            <person name="Kurata O."/>
            <person name="Wada S."/>
            <person name="Hoshino Y."/>
        </authorList>
    </citation>
    <scope>NUCLEOTIDE SEQUENCE</scope>
    <source>
        <strain evidence="2">BS</strain>
    </source>
</reference>
<protein>
    <submittedName>
        <fullName evidence="3">Uncharacterized protein</fullName>
    </submittedName>
</protein>
<gene>
    <name evidence="2" type="ORF">MmonteBS_14810</name>
    <name evidence="3" type="ORF">NJB18185_23950</name>
</gene>
<accession>A0AA37UWH4</accession>
<keyword evidence="4" id="KW-1185">Reference proteome</keyword>
<evidence type="ECO:0000313" key="3">
    <source>
        <dbReference type="EMBL" id="GKU72623.1"/>
    </source>
</evidence>
<name>A0AA37UWH4_9MYCO</name>
<evidence type="ECO:0000256" key="1">
    <source>
        <dbReference type="SAM" id="MobiDB-lite"/>
    </source>
</evidence>
<dbReference type="RefSeq" id="WP_108921291.1">
    <property type="nucleotide sequence ID" value="NZ_BFCH01000009.1"/>
</dbReference>
<reference evidence="3" key="3">
    <citation type="journal article" date="2022" name="Microbiol. Resour. Announc.">
        <title>Draft Genome Sequences of Eight Mycobacterium montefiorense Strains Isolated from Salamanders in Captivity.</title>
        <authorList>
            <person name="Komine T."/>
            <person name="Ihara H."/>
            <person name="Fukano H."/>
            <person name="Hoshino Y."/>
            <person name="Kurata O."/>
            <person name="Wada S."/>
        </authorList>
    </citation>
    <scope>NUCLEOTIDE SEQUENCE</scope>
    <source>
        <strain evidence="3">NJB18185</strain>
    </source>
</reference>
<dbReference type="EMBL" id="BQYH01000015">
    <property type="protein sequence ID" value="GKU72623.1"/>
    <property type="molecule type" value="Genomic_DNA"/>
</dbReference>
<reference evidence="3" key="4">
    <citation type="submission" date="2022-04" db="EMBL/GenBank/DDBJ databases">
        <authorList>
            <person name="Komine T."/>
            <person name="Fukano H."/>
            <person name="Wada S."/>
        </authorList>
    </citation>
    <scope>NUCLEOTIDE SEQUENCE</scope>
    <source>
        <strain evidence="3">NJB18185</strain>
    </source>
</reference>
<evidence type="ECO:0000313" key="4">
    <source>
        <dbReference type="Proteomes" id="UP000245060"/>
    </source>
</evidence>
<reference evidence="4" key="2">
    <citation type="submission" date="2018-04" db="EMBL/GenBank/DDBJ databases">
        <title>Draft genome sequence of Mycobacterium montefiorense isolated from Japanese black salamander.</title>
        <authorList>
            <person name="Fukano H."/>
            <person name="Yoshida M."/>
            <person name="Shimizu A."/>
            <person name="Iwao H."/>
            <person name="Kurata O."/>
            <person name="Katayama Y."/>
            <person name="Omatsu T."/>
            <person name="Mizutani T."/>
            <person name="Wada S."/>
            <person name="Hoshino Y."/>
        </authorList>
    </citation>
    <scope>NUCLEOTIDE SEQUENCE [LARGE SCALE GENOMIC DNA]</scope>
    <source>
        <strain evidence="4">BS</strain>
    </source>
</reference>
<dbReference type="AlphaFoldDB" id="A0AA37UWH4"/>
<dbReference type="EMBL" id="BFCH01000009">
    <property type="protein sequence ID" value="GBG37109.1"/>
    <property type="molecule type" value="Genomic_DNA"/>
</dbReference>
<dbReference type="Proteomes" id="UP000245060">
    <property type="component" value="Unassembled WGS sequence"/>
</dbReference>
<sequence>MPTSLTHRLAQLWVPRFPPLLRPAEPLDEELGRGLRTGVGQRRGRRIRAHRMPCAAADDHQATHLICIAVAGDFQRALRAERDLNRGVMVDGEVGERAGDHQPTRLQLPDTHKPL</sequence>
<evidence type="ECO:0000313" key="5">
    <source>
        <dbReference type="Proteomes" id="UP001139505"/>
    </source>
</evidence>
<dbReference type="Proteomes" id="UP001139505">
    <property type="component" value="Unassembled WGS sequence"/>
</dbReference>